<protein>
    <submittedName>
        <fullName evidence="2">Uncharacterized protein</fullName>
    </submittedName>
</protein>
<dbReference type="Proteomes" id="UP001500635">
    <property type="component" value="Unassembled WGS sequence"/>
</dbReference>
<name>A0ABP8J1T4_9ACTN</name>
<reference evidence="3" key="1">
    <citation type="journal article" date="2019" name="Int. J. Syst. Evol. Microbiol.">
        <title>The Global Catalogue of Microorganisms (GCM) 10K type strain sequencing project: providing services to taxonomists for standard genome sequencing and annotation.</title>
        <authorList>
            <consortium name="The Broad Institute Genomics Platform"/>
            <consortium name="The Broad Institute Genome Sequencing Center for Infectious Disease"/>
            <person name="Wu L."/>
            <person name="Ma J."/>
        </authorList>
    </citation>
    <scope>NUCLEOTIDE SEQUENCE [LARGE SCALE GENOMIC DNA]</scope>
    <source>
        <strain evidence="3">JCM 17688</strain>
    </source>
</reference>
<keyword evidence="3" id="KW-1185">Reference proteome</keyword>
<dbReference type="InterPro" id="IPR035439">
    <property type="entry name" value="UPF0145_dom_sf"/>
</dbReference>
<sequence length="241" mass="26308">MDDLAFTSMLSVDGAACARYYRMQPIADVMGVWTGLPYVFGASSAGWDAALRRLAAQARTHDAQAVIGVRLESRHLGENIHEYLAFGTAIRFTDGTDTGAQVLMSMLPMDETVSLLESDFMPTRILCAATYSRFPKTSFLTTRGRNIELAGATRALSGTRRAVRDAIQHRATKLGCFGVVGMYFESDVGDAPYNDYELQVNTWGFAQGVNRVVRGRNAPRTIDLTPTPVVSLADGDRKDAP</sequence>
<comment type="caution">
    <text evidence="2">The sequence shown here is derived from an EMBL/GenBank/DDBJ whole genome shotgun (WGS) entry which is preliminary data.</text>
</comment>
<accession>A0ABP8J1T4</accession>
<dbReference type="InterPro" id="IPR002765">
    <property type="entry name" value="UPF0145_YbjQ-like"/>
</dbReference>
<dbReference type="SUPFAM" id="SSF117782">
    <property type="entry name" value="YbjQ-like"/>
    <property type="match status" value="1"/>
</dbReference>
<evidence type="ECO:0000313" key="2">
    <source>
        <dbReference type="EMBL" id="GAA4383420.1"/>
    </source>
</evidence>
<evidence type="ECO:0000256" key="1">
    <source>
        <dbReference type="ARBA" id="ARBA00010751"/>
    </source>
</evidence>
<proteinExistence type="inferred from homology"/>
<dbReference type="Gene3D" id="3.30.110.70">
    <property type="entry name" value="Hypothetical protein apc22750. Chain B"/>
    <property type="match status" value="1"/>
</dbReference>
<gene>
    <name evidence="2" type="ORF">GCM10023147_02620</name>
</gene>
<dbReference type="Pfam" id="PF01906">
    <property type="entry name" value="YbjQ_1"/>
    <property type="match status" value="1"/>
</dbReference>
<organism evidence="2 3">
    <name type="scientific">Tsukamurella soli</name>
    <dbReference type="NCBI Taxonomy" id="644556"/>
    <lineage>
        <taxon>Bacteria</taxon>
        <taxon>Bacillati</taxon>
        <taxon>Actinomycetota</taxon>
        <taxon>Actinomycetes</taxon>
        <taxon>Mycobacteriales</taxon>
        <taxon>Tsukamurellaceae</taxon>
        <taxon>Tsukamurella</taxon>
    </lineage>
</organism>
<comment type="similarity">
    <text evidence="1">Belongs to the UPF0145 family.</text>
</comment>
<evidence type="ECO:0000313" key="3">
    <source>
        <dbReference type="Proteomes" id="UP001500635"/>
    </source>
</evidence>
<dbReference type="EMBL" id="BAABFR010000002">
    <property type="protein sequence ID" value="GAA4383420.1"/>
    <property type="molecule type" value="Genomic_DNA"/>
</dbReference>
<dbReference type="RefSeq" id="WP_344989757.1">
    <property type="nucleotide sequence ID" value="NZ_BAABFR010000002.1"/>
</dbReference>